<keyword evidence="3" id="KW-1185">Reference proteome</keyword>
<dbReference type="PANTHER" id="PTHR38926:SF5">
    <property type="entry name" value="F-BOX AND LEUCINE-RICH REPEAT PROTEIN 6"/>
    <property type="match status" value="1"/>
</dbReference>
<dbReference type="PANTHER" id="PTHR38926">
    <property type="entry name" value="F-BOX DOMAIN CONTAINING PROTEIN, EXPRESSED"/>
    <property type="match status" value="1"/>
</dbReference>
<protein>
    <recommendedName>
        <fullName evidence="1">MCM3-like winged helix domain-containing protein</fullName>
    </recommendedName>
</protein>
<dbReference type="Pfam" id="PF23191">
    <property type="entry name" value="WHD_MCM3_C"/>
    <property type="match status" value="1"/>
</dbReference>
<evidence type="ECO:0000313" key="2">
    <source>
        <dbReference type="EMBL" id="KZP34242.1"/>
    </source>
</evidence>
<dbReference type="AlphaFoldDB" id="A0A166WYI6"/>
<name>A0A166WYI6_9AGAM</name>
<dbReference type="OrthoDB" id="2909959at2759"/>
<dbReference type="InterPro" id="IPR032675">
    <property type="entry name" value="LRR_dom_sf"/>
</dbReference>
<accession>A0A166WYI6</accession>
<evidence type="ECO:0000259" key="1">
    <source>
        <dbReference type="Pfam" id="PF23191"/>
    </source>
</evidence>
<dbReference type="Proteomes" id="UP000076532">
    <property type="component" value="Unassembled WGS sequence"/>
</dbReference>
<dbReference type="InterPro" id="IPR056575">
    <property type="entry name" value="WH_MCM3_C"/>
</dbReference>
<feature type="domain" description="MCM3-like winged helix" evidence="1">
    <location>
        <begin position="531"/>
        <end position="606"/>
    </location>
</feature>
<dbReference type="Gene3D" id="1.20.1280.50">
    <property type="match status" value="1"/>
</dbReference>
<organism evidence="2 3">
    <name type="scientific">Athelia psychrophila</name>
    <dbReference type="NCBI Taxonomy" id="1759441"/>
    <lineage>
        <taxon>Eukaryota</taxon>
        <taxon>Fungi</taxon>
        <taxon>Dikarya</taxon>
        <taxon>Basidiomycota</taxon>
        <taxon>Agaricomycotina</taxon>
        <taxon>Agaricomycetes</taxon>
        <taxon>Agaricomycetidae</taxon>
        <taxon>Atheliales</taxon>
        <taxon>Atheliaceae</taxon>
        <taxon>Athelia</taxon>
    </lineage>
</organism>
<proteinExistence type="predicted"/>
<evidence type="ECO:0000313" key="3">
    <source>
        <dbReference type="Proteomes" id="UP000076532"/>
    </source>
</evidence>
<gene>
    <name evidence="2" type="ORF">FIBSPDRAFT_2543</name>
</gene>
<dbReference type="EMBL" id="KV417480">
    <property type="protein sequence ID" value="KZP34242.1"/>
    <property type="molecule type" value="Genomic_DNA"/>
</dbReference>
<dbReference type="Gene3D" id="3.80.10.10">
    <property type="entry name" value="Ribonuclease Inhibitor"/>
    <property type="match status" value="1"/>
</dbReference>
<dbReference type="SUPFAM" id="SSF52047">
    <property type="entry name" value="RNI-like"/>
    <property type="match status" value="1"/>
</dbReference>
<dbReference type="STRING" id="436010.A0A166WYI6"/>
<sequence length="606" mass="68888">MERTAASSWIKEYRTDFLTHIGRPPTPSEAALALESVELIRGDINALEVEISRAQEHLVFLFDTHAALQNQAEAQLSILSPFRHLPDELLSEIFKWCLPTNITTVWRTHAPMLVQSICKRWRDVARATPILWASTLNLHLTPRRAHMENPMAEPWLLRAGTLPLTLSLGYCEDILEYHPVPTPYPAFNMALSQSSRWQTLWLRLSDVMLENFSSFRGQLPLLENLTISHHSSLRPNDESINTLNFMDAPRLRSLELGSEISKGHLRIPWSNLTELVIGFSGASAVLAVLSDCHRLVKCQIRGFRKEHSPLRPLDTRLEHLNELSVEYFHTLNSSLNLLQYLTLPALQSLSISLQCPHIPFPHDYTDPLSSHLVPLITRSRCYIQALALDVPCLRTEVLLSYLKACPRLTTLELVGRAASALDIEMLSAANLTRLRVDYGPHIFLWRDRDVSRMLRSRQSSAPTSSPIVEIIITGNCRTDRHLLGWASDMQNKGLDVRPYRRLGPKIIAFTYQDLLQQLLCITSMVSDTYIIDVPRFHLFKARLMELFRPGCRLQGHEQGFLSDLMLLINEGLPIDEPFSTAEAMLACRAMEEADELMISNGVVYMI</sequence>
<reference evidence="2 3" key="1">
    <citation type="journal article" date="2016" name="Mol. Biol. Evol.">
        <title>Comparative Genomics of Early-Diverging Mushroom-Forming Fungi Provides Insights into the Origins of Lignocellulose Decay Capabilities.</title>
        <authorList>
            <person name="Nagy L.G."/>
            <person name="Riley R."/>
            <person name="Tritt A."/>
            <person name="Adam C."/>
            <person name="Daum C."/>
            <person name="Floudas D."/>
            <person name="Sun H."/>
            <person name="Yadav J.S."/>
            <person name="Pangilinan J."/>
            <person name="Larsson K.H."/>
            <person name="Matsuura K."/>
            <person name="Barry K."/>
            <person name="Labutti K."/>
            <person name="Kuo R."/>
            <person name="Ohm R.A."/>
            <person name="Bhattacharya S.S."/>
            <person name="Shirouzu T."/>
            <person name="Yoshinaga Y."/>
            <person name="Martin F.M."/>
            <person name="Grigoriev I.V."/>
            <person name="Hibbett D.S."/>
        </authorList>
    </citation>
    <scope>NUCLEOTIDE SEQUENCE [LARGE SCALE GENOMIC DNA]</scope>
    <source>
        <strain evidence="2 3">CBS 109695</strain>
    </source>
</reference>